<comment type="caution">
    <text evidence="2">The sequence shown here is derived from an EMBL/GenBank/DDBJ whole genome shotgun (WGS) entry which is preliminary data.</text>
</comment>
<protein>
    <submittedName>
        <fullName evidence="2">Oligosaccharide repeat unit polymerase</fullName>
    </submittedName>
</protein>
<dbReference type="Pfam" id="PF14296">
    <property type="entry name" value="O-ag_pol_Wzy"/>
    <property type="match status" value="1"/>
</dbReference>
<evidence type="ECO:0000256" key="1">
    <source>
        <dbReference type="SAM" id="Phobius"/>
    </source>
</evidence>
<feature type="transmembrane region" description="Helical" evidence="1">
    <location>
        <begin position="6"/>
        <end position="24"/>
    </location>
</feature>
<dbReference type="RefSeq" id="WP_165018389.1">
    <property type="nucleotide sequence ID" value="NZ_JAALDL010000024.1"/>
</dbReference>
<accession>A0A6M1RQA0</accession>
<feature type="transmembrane region" description="Helical" evidence="1">
    <location>
        <begin position="74"/>
        <end position="91"/>
    </location>
</feature>
<name>A0A6M1RQA0_9GAMM</name>
<evidence type="ECO:0000313" key="3">
    <source>
        <dbReference type="Proteomes" id="UP000473008"/>
    </source>
</evidence>
<keyword evidence="1" id="KW-0812">Transmembrane</keyword>
<dbReference type="InterPro" id="IPR029468">
    <property type="entry name" value="O-ag_pol_Wzy"/>
</dbReference>
<feature type="transmembrane region" description="Helical" evidence="1">
    <location>
        <begin position="186"/>
        <end position="219"/>
    </location>
</feature>
<dbReference type="EMBL" id="JAALDL010000024">
    <property type="protein sequence ID" value="NGO00119.1"/>
    <property type="molecule type" value="Genomic_DNA"/>
</dbReference>
<feature type="transmembrane region" description="Helical" evidence="1">
    <location>
        <begin position="359"/>
        <end position="380"/>
    </location>
</feature>
<dbReference type="Proteomes" id="UP000473008">
    <property type="component" value="Unassembled WGS sequence"/>
</dbReference>
<feature type="transmembrane region" description="Helical" evidence="1">
    <location>
        <begin position="231"/>
        <end position="248"/>
    </location>
</feature>
<gene>
    <name evidence="2" type="ORF">G5S52_21575</name>
</gene>
<sequence>MMTEETLSLFVYFVCWIVFVYIIYRYKGGLLKNLAYFYVMAWLLMYDFLTPTYGLLNDWLGLFGNDISEYFPKGILLTILSVAFFGIGYLLTPRKETEFLVTNESKKISVTYIRLVLGVSIASVILWAAISGYGIKTLFLVNVFYDTTGGWERDSYYRFNHLKQIFEFSIPALVMAYASSMRRNEFFIWSIVVVIIMLGFGFRYRIIILVFALFICHIYLNGVSKKSTLKIAIVLVIFIGSNVLYGNVRGYVKSISRGIEPAAELSMHGSYEKGPLESVFRYTRNYISNMSLLKHMEENNVEYDFGESMFLHVFIRVLPKSIFDNETKPFPKSLEESAKSWGSMEGLKAGEAFTYVLEFYFSFGIIGVIICSTLFGVVVNKITGNISTEKKLIMSAVTTASLFHYITRGYLPGYLMSYLYMVLPIIL</sequence>
<proteinExistence type="predicted"/>
<dbReference type="AlphaFoldDB" id="A0A6M1RQA0"/>
<feature type="transmembrane region" description="Helical" evidence="1">
    <location>
        <begin position="36"/>
        <end position="54"/>
    </location>
</feature>
<reference evidence="2 3" key="1">
    <citation type="submission" date="2020-02" db="EMBL/GenBank/DDBJ databases">
        <title>The draft genome of Grimontia sedimenta sp. nov., isolated from benthic sediments near coral reefs south of Kuwait.</title>
        <authorList>
            <person name="Mahmoud H.M."/>
            <person name="Jose L."/>
            <person name="Eapen S."/>
        </authorList>
    </citation>
    <scope>NUCLEOTIDE SEQUENCE [LARGE SCALE GENOMIC DNA]</scope>
    <source>
        <strain evidence="2 3">S25</strain>
    </source>
</reference>
<keyword evidence="1" id="KW-0472">Membrane</keyword>
<keyword evidence="1" id="KW-1133">Transmembrane helix</keyword>
<organism evidence="2 3">
    <name type="scientific">Grimontia sedimenti</name>
    <dbReference type="NCBI Taxonomy" id="2711294"/>
    <lineage>
        <taxon>Bacteria</taxon>
        <taxon>Pseudomonadati</taxon>
        <taxon>Pseudomonadota</taxon>
        <taxon>Gammaproteobacteria</taxon>
        <taxon>Vibrionales</taxon>
        <taxon>Vibrionaceae</taxon>
        <taxon>Grimontia</taxon>
    </lineage>
</organism>
<keyword evidence="3" id="KW-1185">Reference proteome</keyword>
<evidence type="ECO:0000313" key="2">
    <source>
        <dbReference type="EMBL" id="NGO00119.1"/>
    </source>
</evidence>
<feature type="transmembrane region" description="Helical" evidence="1">
    <location>
        <begin position="112"/>
        <end position="135"/>
    </location>
</feature>